<dbReference type="InterPro" id="IPR053925">
    <property type="entry name" value="RecX_HTH_3rd"/>
</dbReference>
<dbReference type="InterPro" id="IPR053926">
    <property type="entry name" value="RecX_HTH_1st"/>
</dbReference>
<dbReference type="Pfam" id="PF02631">
    <property type="entry name" value="RecX_HTH2"/>
    <property type="match status" value="1"/>
</dbReference>
<sequence length="244" mass="28348">MTMKDDDSDLEQESSVVAHFPDNESLEITSVEKLRRPKGRYLISFGPYSVSVHEDVVVKYRMMKGNSFWKQELEDIILADEKQQAYVHGLSYLGHKPRTRKEIADRLRDKGMEANTIEVAVQRLENEGLVNDEIYAKQWAEQRITNQRKGKAWVRQELQQKGVDKVLITEALAEVSPEQEFDSALVIGRKKWNQIKGEILDKKRKTGAYLMRRGFSGDQVRNVINRLIQEDNLPEDEEESYSFD</sequence>
<dbReference type="HAMAP" id="MF_01114">
    <property type="entry name" value="RecX"/>
    <property type="match status" value="1"/>
</dbReference>
<dbReference type="eggNOG" id="COG2137">
    <property type="taxonomic scope" value="Bacteria"/>
</dbReference>
<evidence type="ECO:0000259" key="6">
    <source>
        <dbReference type="Pfam" id="PF02631"/>
    </source>
</evidence>
<comment type="subcellular location">
    <subcellularLocation>
        <location evidence="1 5">Cytoplasm</location>
    </subcellularLocation>
</comment>
<protein>
    <recommendedName>
        <fullName evidence="3 5">Regulatory protein RecX</fullName>
    </recommendedName>
</protein>
<feature type="domain" description="RecX third three-helical" evidence="7">
    <location>
        <begin position="178"/>
        <end position="224"/>
    </location>
</feature>
<proteinExistence type="inferred from homology"/>
<dbReference type="OrthoDB" id="5421057at2"/>
<dbReference type="AlphaFoldDB" id="W7YMT2"/>
<evidence type="ECO:0000259" key="7">
    <source>
        <dbReference type="Pfam" id="PF21981"/>
    </source>
</evidence>
<dbReference type="GO" id="GO:0005737">
    <property type="term" value="C:cytoplasm"/>
    <property type="evidence" value="ECO:0007669"/>
    <property type="project" value="UniProtKB-SubCell"/>
</dbReference>
<gene>
    <name evidence="5" type="primary">recX</name>
    <name evidence="9" type="ORF">JCM16418_3922</name>
</gene>
<evidence type="ECO:0000313" key="10">
    <source>
        <dbReference type="Proteomes" id="UP000019364"/>
    </source>
</evidence>
<dbReference type="Pfam" id="PF21981">
    <property type="entry name" value="RecX_HTH3"/>
    <property type="match status" value="1"/>
</dbReference>
<comment type="similarity">
    <text evidence="2 5">Belongs to the RecX family.</text>
</comment>
<evidence type="ECO:0000256" key="1">
    <source>
        <dbReference type="ARBA" id="ARBA00004496"/>
    </source>
</evidence>
<evidence type="ECO:0000259" key="8">
    <source>
        <dbReference type="Pfam" id="PF21982"/>
    </source>
</evidence>
<dbReference type="EMBL" id="BAVZ01000014">
    <property type="protein sequence ID" value="GAF09767.1"/>
    <property type="molecule type" value="Genomic_DNA"/>
</dbReference>
<dbReference type="InterPro" id="IPR003783">
    <property type="entry name" value="Regulatory_RecX"/>
</dbReference>
<keyword evidence="4 5" id="KW-0963">Cytoplasm</keyword>
<reference evidence="9 10" key="1">
    <citation type="journal article" date="2014" name="Genome Announc.">
        <title>Draft Genome Sequence of Paenibacillus pini JCM 16418T, Isolated from the Rhizosphere of Pine Tree.</title>
        <authorList>
            <person name="Yuki M."/>
            <person name="Oshima K."/>
            <person name="Suda W."/>
            <person name="Oshida Y."/>
            <person name="Kitamura K."/>
            <person name="Iida Y."/>
            <person name="Hattori M."/>
            <person name="Ohkuma M."/>
        </authorList>
    </citation>
    <scope>NUCLEOTIDE SEQUENCE [LARGE SCALE GENOMIC DNA]</scope>
    <source>
        <strain evidence="9 10">JCM 16418</strain>
    </source>
</reference>
<feature type="domain" description="RecX second three-helical" evidence="6">
    <location>
        <begin position="131"/>
        <end position="172"/>
    </location>
</feature>
<evidence type="ECO:0000256" key="4">
    <source>
        <dbReference type="ARBA" id="ARBA00022490"/>
    </source>
</evidence>
<comment type="function">
    <text evidence="5">Modulates RecA activity.</text>
</comment>
<name>W7YMT2_9BACL</name>
<dbReference type="Proteomes" id="UP000019364">
    <property type="component" value="Unassembled WGS sequence"/>
</dbReference>
<dbReference type="GO" id="GO:0006282">
    <property type="term" value="P:regulation of DNA repair"/>
    <property type="evidence" value="ECO:0007669"/>
    <property type="project" value="UniProtKB-UniRule"/>
</dbReference>
<keyword evidence="10" id="KW-1185">Reference proteome</keyword>
<evidence type="ECO:0000256" key="5">
    <source>
        <dbReference type="HAMAP-Rule" id="MF_01114"/>
    </source>
</evidence>
<evidence type="ECO:0000313" key="9">
    <source>
        <dbReference type="EMBL" id="GAF09767.1"/>
    </source>
</evidence>
<evidence type="ECO:0000256" key="2">
    <source>
        <dbReference type="ARBA" id="ARBA00009695"/>
    </source>
</evidence>
<dbReference type="RefSeq" id="WP_036651609.1">
    <property type="nucleotide sequence ID" value="NZ_BAVZ01000014.1"/>
</dbReference>
<dbReference type="Pfam" id="PF21982">
    <property type="entry name" value="RecX_HTH1"/>
    <property type="match status" value="1"/>
</dbReference>
<dbReference type="InterPro" id="IPR053924">
    <property type="entry name" value="RecX_HTH_2nd"/>
</dbReference>
<feature type="domain" description="RecX first three-helical" evidence="8">
    <location>
        <begin position="85"/>
        <end position="124"/>
    </location>
</feature>
<comment type="caution">
    <text evidence="9">The sequence shown here is derived from an EMBL/GenBank/DDBJ whole genome shotgun (WGS) entry which is preliminary data.</text>
</comment>
<organism evidence="9 10">
    <name type="scientific">Paenibacillus pini JCM 16418</name>
    <dbReference type="NCBI Taxonomy" id="1236976"/>
    <lineage>
        <taxon>Bacteria</taxon>
        <taxon>Bacillati</taxon>
        <taxon>Bacillota</taxon>
        <taxon>Bacilli</taxon>
        <taxon>Bacillales</taxon>
        <taxon>Paenibacillaceae</taxon>
        <taxon>Paenibacillus</taxon>
    </lineage>
</organism>
<dbReference type="STRING" id="1236976.JCM16418_3922"/>
<accession>W7YMT2</accession>
<dbReference type="PANTHER" id="PTHR33602">
    <property type="entry name" value="REGULATORY PROTEIN RECX FAMILY PROTEIN"/>
    <property type="match status" value="1"/>
</dbReference>
<dbReference type="InterPro" id="IPR036388">
    <property type="entry name" value="WH-like_DNA-bd_sf"/>
</dbReference>
<dbReference type="Gene3D" id="1.10.10.10">
    <property type="entry name" value="Winged helix-like DNA-binding domain superfamily/Winged helix DNA-binding domain"/>
    <property type="match status" value="3"/>
</dbReference>
<evidence type="ECO:0000256" key="3">
    <source>
        <dbReference type="ARBA" id="ARBA00018111"/>
    </source>
</evidence>
<dbReference type="PANTHER" id="PTHR33602:SF1">
    <property type="entry name" value="REGULATORY PROTEIN RECX FAMILY PROTEIN"/>
    <property type="match status" value="1"/>
</dbReference>